<sequence>MTDVQPDGTGEKQPISKAEYLVDLGKASIGVDD</sequence>
<accession>A0ABW8MAH5</accession>
<proteinExistence type="predicted"/>
<name>A0ABW8MAH5_9BURK</name>
<evidence type="ECO:0000313" key="1">
    <source>
        <dbReference type="EMBL" id="MFK4440640.1"/>
    </source>
</evidence>
<comment type="caution">
    <text evidence="1">The sequence shown here is derived from an EMBL/GenBank/DDBJ whole genome shotgun (WGS) entry which is preliminary data.</text>
</comment>
<gene>
    <name evidence="1" type="ORF">ABH943_000646</name>
</gene>
<dbReference type="Proteomes" id="UP001620514">
    <property type="component" value="Unassembled WGS sequence"/>
</dbReference>
<dbReference type="EMBL" id="JBIYDN010000002">
    <property type="protein sequence ID" value="MFK4440640.1"/>
    <property type="molecule type" value="Genomic_DNA"/>
</dbReference>
<keyword evidence="2" id="KW-1185">Reference proteome</keyword>
<protein>
    <submittedName>
        <fullName evidence="1">Uncharacterized protein</fullName>
    </submittedName>
</protein>
<reference evidence="1 2" key="1">
    <citation type="submission" date="2024-11" db="EMBL/GenBank/DDBJ databases">
        <title>Using genomics to understand microbial adaptation to soil warming.</title>
        <authorList>
            <person name="Deangelis K.M. PhD."/>
        </authorList>
    </citation>
    <scope>NUCLEOTIDE SEQUENCE [LARGE SCALE GENOMIC DNA]</scope>
    <source>
        <strain evidence="1 2">GAS97</strain>
    </source>
</reference>
<evidence type="ECO:0000313" key="2">
    <source>
        <dbReference type="Proteomes" id="UP001620514"/>
    </source>
</evidence>
<organism evidence="1 2">
    <name type="scientific">Caballeronia udeis</name>
    <dbReference type="NCBI Taxonomy" id="1232866"/>
    <lineage>
        <taxon>Bacteria</taxon>
        <taxon>Pseudomonadati</taxon>
        <taxon>Pseudomonadota</taxon>
        <taxon>Betaproteobacteria</taxon>
        <taxon>Burkholderiales</taxon>
        <taxon>Burkholderiaceae</taxon>
        <taxon>Caballeronia</taxon>
    </lineage>
</organism>